<keyword evidence="3 7" id="KW-0081">Bacteriolytic enzyme</keyword>
<dbReference type="Pfam" id="PF00959">
    <property type="entry name" value="Phage_lysozyme"/>
    <property type="match status" value="1"/>
</dbReference>
<accession>A0A1Q4P124</accession>
<evidence type="ECO:0000256" key="2">
    <source>
        <dbReference type="ARBA" id="ARBA00022529"/>
    </source>
</evidence>
<proteinExistence type="inferred from homology"/>
<organism evidence="8 9">
    <name type="scientific">Serratia marcescens</name>
    <dbReference type="NCBI Taxonomy" id="615"/>
    <lineage>
        <taxon>Bacteria</taxon>
        <taxon>Pseudomonadati</taxon>
        <taxon>Pseudomonadota</taxon>
        <taxon>Gammaproteobacteria</taxon>
        <taxon>Enterobacterales</taxon>
        <taxon>Yersiniaceae</taxon>
        <taxon>Serratia</taxon>
    </lineage>
</organism>
<evidence type="ECO:0000256" key="4">
    <source>
        <dbReference type="ARBA" id="ARBA00022801"/>
    </source>
</evidence>
<dbReference type="EMBL" id="MJAO01000008">
    <property type="protein sequence ID" value="OKB66829.1"/>
    <property type="molecule type" value="Genomic_DNA"/>
</dbReference>
<dbReference type="HAMAP" id="MF_04110">
    <property type="entry name" value="ENDOLYSIN_T4"/>
    <property type="match status" value="1"/>
</dbReference>
<dbReference type="PANTHER" id="PTHR38107:SF3">
    <property type="entry name" value="LYSOZYME RRRD-RELATED"/>
    <property type="match status" value="1"/>
</dbReference>
<gene>
    <name evidence="8" type="ORF">BHU62_09300</name>
</gene>
<dbReference type="CDD" id="cd00737">
    <property type="entry name" value="lyz_endolysin_autolysin"/>
    <property type="match status" value="1"/>
</dbReference>
<dbReference type="SUPFAM" id="SSF53955">
    <property type="entry name" value="Lysozyme-like"/>
    <property type="match status" value="1"/>
</dbReference>
<evidence type="ECO:0000256" key="7">
    <source>
        <dbReference type="RuleBase" id="RU003788"/>
    </source>
</evidence>
<comment type="similarity">
    <text evidence="7">Belongs to the glycosyl hydrolase 24 family.</text>
</comment>
<reference evidence="8 9" key="1">
    <citation type="submission" date="2016-09" db="EMBL/GenBank/DDBJ databases">
        <title>Serratia marcescens MSU-97 and epiphytic antimycotic-producing bacteria.</title>
        <authorList>
            <person name="Matilla M.A."/>
        </authorList>
    </citation>
    <scope>NUCLEOTIDE SEQUENCE [LARGE SCALE GENOMIC DNA]</scope>
    <source>
        <strain evidence="8 9">MSU-97</strain>
    </source>
</reference>
<evidence type="ECO:0000256" key="5">
    <source>
        <dbReference type="ARBA" id="ARBA00023200"/>
    </source>
</evidence>
<dbReference type="InterPro" id="IPR023346">
    <property type="entry name" value="Lysozyme-like_dom_sf"/>
</dbReference>
<dbReference type="AlphaFoldDB" id="A0A1Q4P124"/>
<dbReference type="PANTHER" id="PTHR38107">
    <property type="match status" value="1"/>
</dbReference>
<dbReference type="GO" id="GO:0003796">
    <property type="term" value="F:lysozyme activity"/>
    <property type="evidence" value="ECO:0007669"/>
    <property type="project" value="UniProtKB-EC"/>
</dbReference>
<dbReference type="GO" id="GO:0031640">
    <property type="term" value="P:killing of cells of another organism"/>
    <property type="evidence" value="ECO:0007669"/>
    <property type="project" value="UniProtKB-KW"/>
</dbReference>
<dbReference type="EC" id="3.2.1.17" evidence="7"/>
<dbReference type="Gene3D" id="1.10.530.40">
    <property type="match status" value="1"/>
</dbReference>
<dbReference type="InterPro" id="IPR051018">
    <property type="entry name" value="Bacteriophage_GH24"/>
</dbReference>
<sequence>MQMSDKGLALLKQFETCRTLAYQDCVGVWTIGYGWTQPVDGVSIHARMTISKARADQLLSQGLDDYEHAVRSLVHVALSQAQFDALVDFTYNAGIQALAGSTLLKRLNTGDYHGAADELLRWDKAAGHPLPGLARRRRAEREMFLS</sequence>
<dbReference type="InterPro" id="IPR023347">
    <property type="entry name" value="Lysozyme_dom_sf"/>
</dbReference>
<keyword evidence="2 7" id="KW-0929">Antimicrobial</keyword>
<comment type="catalytic activity">
    <reaction evidence="1 7">
        <text>Hydrolysis of (1-&gt;4)-beta-linkages between N-acetylmuramic acid and N-acetyl-D-glucosamine residues in a peptidoglycan and between N-acetyl-D-glucosamine residues in chitodextrins.</text>
        <dbReference type="EC" id="3.2.1.17"/>
    </reaction>
</comment>
<keyword evidence="6 7" id="KW-0326">Glycosidase</keyword>
<dbReference type="InterPro" id="IPR033907">
    <property type="entry name" value="Endolysin_autolysin"/>
</dbReference>
<evidence type="ECO:0000313" key="9">
    <source>
        <dbReference type="Proteomes" id="UP000185770"/>
    </source>
</evidence>
<dbReference type="InterPro" id="IPR002196">
    <property type="entry name" value="Glyco_hydro_24"/>
</dbReference>
<dbReference type="GO" id="GO:0016998">
    <property type="term" value="P:cell wall macromolecule catabolic process"/>
    <property type="evidence" value="ECO:0007669"/>
    <property type="project" value="InterPro"/>
</dbReference>
<dbReference type="OrthoDB" id="8141296at2"/>
<dbReference type="Proteomes" id="UP000185770">
    <property type="component" value="Unassembled WGS sequence"/>
</dbReference>
<evidence type="ECO:0000256" key="3">
    <source>
        <dbReference type="ARBA" id="ARBA00022638"/>
    </source>
</evidence>
<dbReference type="RefSeq" id="WP_073531691.1">
    <property type="nucleotide sequence ID" value="NZ_MJAO01000008.1"/>
</dbReference>
<keyword evidence="5" id="KW-1035">Host cytoplasm</keyword>
<keyword evidence="4 7" id="KW-0378">Hydrolase</keyword>
<protein>
    <recommendedName>
        <fullName evidence="7">Lysozyme</fullName>
        <ecNumber evidence="7">3.2.1.17</ecNumber>
    </recommendedName>
</protein>
<evidence type="ECO:0000313" key="8">
    <source>
        <dbReference type="EMBL" id="OKB66829.1"/>
    </source>
</evidence>
<dbReference type="GO" id="GO:0042742">
    <property type="term" value="P:defense response to bacterium"/>
    <property type="evidence" value="ECO:0007669"/>
    <property type="project" value="UniProtKB-KW"/>
</dbReference>
<evidence type="ECO:0000256" key="6">
    <source>
        <dbReference type="ARBA" id="ARBA00023295"/>
    </source>
</evidence>
<name>A0A1Q4P124_SERMA</name>
<comment type="caution">
    <text evidence="8">The sequence shown here is derived from an EMBL/GenBank/DDBJ whole genome shotgun (WGS) entry which is preliminary data.</text>
</comment>
<dbReference type="GO" id="GO:0009253">
    <property type="term" value="P:peptidoglycan catabolic process"/>
    <property type="evidence" value="ECO:0007669"/>
    <property type="project" value="InterPro"/>
</dbReference>
<dbReference type="InterPro" id="IPR034690">
    <property type="entry name" value="Endolysin_T4_type"/>
</dbReference>
<evidence type="ECO:0000256" key="1">
    <source>
        <dbReference type="ARBA" id="ARBA00000632"/>
    </source>
</evidence>